<dbReference type="EMBL" id="CP036276">
    <property type="protein sequence ID" value="QDU44933.1"/>
    <property type="molecule type" value="Genomic_DNA"/>
</dbReference>
<sequence length="130" mass="14531">MPEMMENKITALVVDAAVCVHSTLGPGLFEVVYEACLEHELKKRGLTVQRQVPISVVYDSMRLENAFVADLIVNDKVIVELKSIETLSPVHKKQLLTYLKLTDKRLGLLLNFGAPLMKDGIVRLANDLKD</sequence>
<gene>
    <name evidence="1" type="ORF">Mal52_34190</name>
</gene>
<evidence type="ECO:0000313" key="2">
    <source>
        <dbReference type="Proteomes" id="UP000319383"/>
    </source>
</evidence>
<dbReference type="Pfam" id="PF13366">
    <property type="entry name" value="PDDEXK_3"/>
    <property type="match status" value="1"/>
</dbReference>
<protein>
    <recommendedName>
        <fullName evidence="3">GxxExxY protein</fullName>
    </recommendedName>
</protein>
<proteinExistence type="predicted"/>
<dbReference type="Proteomes" id="UP000319383">
    <property type="component" value="Chromosome"/>
</dbReference>
<reference evidence="1 2" key="1">
    <citation type="submission" date="2019-02" db="EMBL/GenBank/DDBJ databases">
        <title>Deep-cultivation of Planctomycetes and their phenomic and genomic characterization uncovers novel biology.</title>
        <authorList>
            <person name="Wiegand S."/>
            <person name="Jogler M."/>
            <person name="Boedeker C."/>
            <person name="Pinto D."/>
            <person name="Vollmers J."/>
            <person name="Rivas-Marin E."/>
            <person name="Kohn T."/>
            <person name="Peeters S.H."/>
            <person name="Heuer A."/>
            <person name="Rast P."/>
            <person name="Oberbeckmann S."/>
            <person name="Bunk B."/>
            <person name="Jeske O."/>
            <person name="Meyerdierks A."/>
            <person name="Storesund J.E."/>
            <person name="Kallscheuer N."/>
            <person name="Luecker S."/>
            <person name="Lage O.M."/>
            <person name="Pohl T."/>
            <person name="Merkel B.J."/>
            <person name="Hornburger P."/>
            <person name="Mueller R.-W."/>
            <person name="Bruemmer F."/>
            <person name="Labrenz M."/>
            <person name="Spormann A.M."/>
            <person name="Op den Camp H."/>
            <person name="Overmann J."/>
            <person name="Amann R."/>
            <person name="Jetten M.S.M."/>
            <person name="Mascher T."/>
            <person name="Medema M.H."/>
            <person name="Devos D.P."/>
            <person name="Kaster A.-K."/>
            <person name="Ovreas L."/>
            <person name="Rohde M."/>
            <person name="Galperin M.Y."/>
            <person name="Jogler C."/>
        </authorList>
    </citation>
    <scope>NUCLEOTIDE SEQUENCE [LARGE SCALE GENOMIC DNA]</scope>
    <source>
        <strain evidence="1 2">Mal52</strain>
    </source>
</reference>
<evidence type="ECO:0008006" key="3">
    <source>
        <dbReference type="Google" id="ProtNLM"/>
    </source>
</evidence>
<evidence type="ECO:0000313" key="1">
    <source>
        <dbReference type="EMBL" id="QDU44933.1"/>
    </source>
</evidence>
<dbReference type="AlphaFoldDB" id="A0A517ZR98"/>
<organism evidence="1 2">
    <name type="scientific">Symmachiella dynata</name>
    <dbReference type="NCBI Taxonomy" id="2527995"/>
    <lineage>
        <taxon>Bacteria</taxon>
        <taxon>Pseudomonadati</taxon>
        <taxon>Planctomycetota</taxon>
        <taxon>Planctomycetia</taxon>
        <taxon>Planctomycetales</taxon>
        <taxon>Planctomycetaceae</taxon>
        <taxon>Symmachiella</taxon>
    </lineage>
</organism>
<dbReference type="KEGG" id="sdyn:Mal52_34190"/>
<name>A0A517ZR98_9PLAN</name>
<dbReference type="InterPro" id="IPR026350">
    <property type="entry name" value="GxxExxY"/>
</dbReference>
<keyword evidence="2" id="KW-1185">Reference proteome</keyword>
<dbReference type="NCBIfam" id="TIGR04256">
    <property type="entry name" value="GxxExxY"/>
    <property type="match status" value="1"/>
</dbReference>
<accession>A0A517ZR98</accession>